<evidence type="ECO:0000313" key="1">
    <source>
        <dbReference type="EMBL" id="SFI57287.1"/>
    </source>
</evidence>
<dbReference type="STRING" id="1144750.SAMN05443431_101328"/>
<reference evidence="2" key="1">
    <citation type="submission" date="2016-10" db="EMBL/GenBank/DDBJ databases">
        <authorList>
            <person name="Varghese N."/>
            <person name="Submissions S."/>
        </authorList>
    </citation>
    <scope>NUCLEOTIDE SEQUENCE [LARGE SCALE GENOMIC DNA]</scope>
    <source>
        <strain evidence="2">DSM 28881</strain>
    </source>
</reference>
<dbReference type="AlphaFoldDB" id="A0A1I3JAK7"/>
<dbReference type="Proteomes" id="UP000199559">
    <property type="component" value="Unassembled WGS sequence"/>
</dbReference>
<evidence type="ECO:0008006" key="3">
    <source>
        <dbReference type="Google" id="ProtNLM"/>
    </source>
</evidence>
<name>A0A1I3JAK7_9FLAO</name>
<dbReference type="EMBL" id="FORM01000001">
    <property type="protein sequence ID" value="SFI57287.1"/>
    <property type="molecule type" value="Genomic_DNA"/>
</dbReference>
<proteinExistence type="predicted"/>
<dbReference type="SUPFAM" id="SSF56935">
    <property type="entry name" value="Porins"/>
    <property type="match status" value="1"/>
</dbReference>
<keyword evidence="2" id="KW-1185">Reference proteome</keyword>
<dbReference type="RefSeq" id="WP_090836891.1">
    <property type="nucleotide sequence ID" value="NZ_FORM01000001.1"/>
</dbReference>
<evidence type="ECO:0000313" key="2">
    <source>
        <dbReference type="Proteomes" id="UP000199559"/>
    </source>
</evidence>
<sequence>MKINLYNRLIIILFFFIVNNTYSQILKGTIKDKNNNPLSAKLLVKKASKPNIISEFHLVKKGDFSYALKKTYSEDLIFEILVIGYVTYSEKITIKDSNDVFERSIYMIKEETNNLDEVFIVGKKAPFKIKHDTVQYNINSYKDGTERKLQDILKKLPGIEVNETSGLIKYNGKLIETVTLEGDNLFGYNYTLGTKNINVDMVEEVEAIENYSNNSLLKGLDQDGKVALNLKLKKNKTDVSGNLELGLGDFKDSSKIANNSSLNLLGINKYYKSFGTISFNNVGLNNSPFNFSSQASNMEILQELDYFSEKIIPEVSILNVLGERRANINNQLFSSYNNIFNFDKKLKAKVNLYYIQDKIQTIQLSKSSFTFNNDVFNTFDNINTSKKPIQYRGDLELKYFNSKSSLFRYTISARDENIETASSITSNQNTSFNTNLNSKNTFVKQHIEYTKRLSKQKALQVDLHFSTNNLNQEYNINPSFLNTNSNTYDNQNSNQKKTVFELKSTFLGIIKNNKYSFSSGVLFANQPFNSNLINLSEDNSVLYNNRNNDLNYSKKTAYATGSYNWNVGKLKLTPNVSLRLINQKLNNHILNNQQTSNILVFEPSLTLFYKINSVSFLSSNLGLNKNTNPIQYLYTGNILINNRTLLSNIPDITLQKNQSYSLAYNLNDLFNQSQIMFGVNYTKQEGNFFSNTIITSNSNTVNFFFLPEATESTNFNLSYSKFIPALNTNIKLNTFHSLFNYKNIVNNSQLRSNKTNHTKSQLFLKTAFSTQLNFENETTHDYSKTLSELTFTNSTFQNNFKIIYKPSKEIYGTLTANFFIPNLKKRSDNFTFIDTEIWYKPKNKDWQLSISASNLTNENSFLQIQNNDVSINTFSSDLLSRSLLLKFNHNF</sequence>
<gene>
    <name evidence="1" type="ORF">SAMN05443431_101328</name>
</gene>
<protein>
    <recommendedName>
        <fullName evidence="3">CarboxypepD_reg-like domain-containing protein</fullName>
    </recommendedName>
</protein>
<organism evidence="1 2">
    <name type="scientific">Olleya namhaensis</name>
    <dbReference type="NCBI Taxonomy" id="1144750"/>
    <lineage>
        <taxon>Bacteria</taxon>
        <taxon>Pseudomonadati</taxon>
        <taxon>Bacteroidota</taxon>
        <taxon>Flavobacteriia</taxon>
        <taxon>Flavobacteriales</taxon>
        <taxon>Flavobacteriaceae</taxon>
    </lineage>
</organism>
<accession>A0A1I3JAK7</accession>